<evidence type="ECO:0000256" key="1">
    <source>
        <dbReference type="ARBA" id="ARBA00022614"/>
    </source>
</evidence>
<gene>
    <name evidence="5" type="ORF">TrCOL_g11814</name>
</gene>
<feature type="coiled-coil region" evidence="3">
    <location>
        <begin position="199"/>
        <end position="233"/>
    </location>
</feature>
<dbReference type="InterPro" id="IPR032675">
    <property type="entry name" value="LRR_dom_sf"/>
</dbReference>
<organism evidence="5 6">
    <name type="scientific">Triparma columacea</name>
    <dbReference type="NCBI Taxonomy" id="722753"/>
    <lineage>
        <taxon>Eukaryota</taxon>
        <taxon>Sar</taxon>
        <taxon>Stramenopiles</taxon>
        <taxon>Ochrophyta</taxon>
        <taxon>Bolidophyceae</taxon>
        <taxon>Parmales</taxon>
        <taxon>Triparmaceae</taxon>
        <taxon>Triparma</taxon>
    </lineage>
</organism>
<dbReference type="Pfam" id="PF23211">
    <property type="entry name" value="LRR_LRWD1"/>
    <property type="match status" value="1"/>
</dbReference>
<proteinExistence type="predicted"/>
<keyword evidence="1" id="KW-0433">Leucine-rich repeat</keyword>
<dbReference type="Pfam" id="PF13855">
    <property type="entry name" value="LRR_8"/>
    <property type="match status" value="1"/>
</dbReference>
<sequence>MEEYDELSAGPNENGAIDLSHSAWAELPDQLFEFSSRLLVLDLSHNKLVEVEADFGKLNLLSTLKLNNNLITSIHPNIGMCIRLKTLNLSGNRIGEIPKQIGKCTLLEEFRCSDNFLETLPPTFGNIVALRVLELTNNKLTSLPPEIAKIPTIQEIHCDGNPGLSMVPDDMRASSDMVIWALKLHRDHQAKVEIKVAHYNELEEETREHEETRLRLKDECSTIETEVTTLEEARPTGYINMKVKMKQMAARVKCTVS</sequence>
<dbReference type="PANTHER" id="PTHR48051:SF1">
    <property type="entry name" value="RAS SUPPRESSOR PROTEIN 1"/>
    <property type="match status" value="1"/>
</dbReference>
<dbReference type="PANTHER" id="PTHR48051">
    <property type="match status" value="1"/>
</dbReference>
<comment type="caution">
    <text evidence="5">The sequence shown here is derived from an EMBL/GenBank/DDBJ whole genome shotgun (WGS) entry which is preliminary data.</text>
</comment>
<evidence type="ECO:0000256" key="3">
    <source>
        <dbReference type="SAM" id="Coils"/>
    </source>
</evidence>
<keyword evidence="3" id="KW-0175">Coiled coil</keyword>
<dbReference type="SUPFAM" id="SSF52075">
    <property type="entry name" value="Outer arm dynein light chain 1"/>
    <property type="match status" value="1"/>
</dbReference>
<evidence type="ECO:0000259" key="4">
    <source>
        <dbReference type="Pfam" id="PF23211"/>
    </source>
</evidence>
<accession>A0A9W7L578</accession>
<dbReference type="EMBL" id="BRYA01000725">
    <property type="protein sequence ID" value="GMI30926.1"/>
    <property type="molecule type" value="Genomic_DNA"/>
</dbReference>
<dbReference type="Gene3D" id="3.80.10.10">
    <property type="entry name" value="Ribonuclease Inhibitor"/>
    <property type="match status" value="1"/>
</dbReference>
<dbReference type="Proteomes" id="UP001165065">
    <property type="component" value="Unassembled WGS sequence"/>
</dbReference>
<feature type="domain" description="Leucine-rich repeat and WD repeat-containing protein 1 LRR" evidence="4">
    <location>
        <begin position="84"/>
        <end position="174"/>
    </location>
</feature>
<name>A0A9W7L578_9STRA</name>
<dbReference type="OrthoDB" id="44077at2759"/>
<protein>
    <recommendedName>
        <fullName evidence="4">Leucine-rich repeat and WD repeat-containing protein 1 LRR domain-containing protein</fullName>
    </recommendedName>
</protein>
<dbReference type="InterPro" id="IPR050216">
    <property type="entry name" value="LRR_domain-containing"/>
</dbReference>
<reference evidence="6" key="1">
    <citation type="journal article" date="2023" name="Commun. Biol.">
        <title>Genome analysis of Parmales, the sister group of diatoms, reveals the evolutionary specialization of diatoms from phago-mixotrophs to photoautotrophs.</title>
        <authorList>
            <person name="Ban H."/>
            <person name="Sato S."/>
            <person name="Yoshikawa S."/>
            <person name="Yamada K."/>
            <person name="Nakamura Y."/>
            <person name="Ichinomiya M."/>
            <person name="Sato N."/>
            <person name="Blanc-Mathieu R."/>
            <person name="Endo H."/>
            <person name="Kuwata A."/>
            <person name="Ogata H."/>
        </authorList>
    </citation>
    <scope>NUCLEOTIDE SEQUENCE [LARGE SCALE GENOMIC DNA]</scope>
</reference>
<evidence type="ECO:0000313" key="6">
    <source>
        <dbReference type="Proteomes" id="UP001165065"/>
    </source>
</evidence>
<dbReference type="InterPro" id="IPR003591">
    <property type="entry name" value="Leu-rich_rpt_typical-subtyp"/>
</dbReference>
<keyword evidence="2" id="KW-0677">Repeat</keyword>
<dbReference type="AlphaFoldDB" id="A0A9W7L578"/>
<dbReference type="InterPro" id="IPR056363">
    <property type="entry name" value="LRR_LRWD1_dom"/>
</dbReference>
<evidence type="ECO:0000313" key="5">
    <source>
        <dbReference type="EMBL" id="GMI30926.1"/>
    </source>
</evidence>
<dbReference type="InterPro" id="IPR001611">
    <property type="entry name" value="Leu-rich_rpt"/>
</dbReference>
<dbReference type="SMART" id="SM00369">
    <property type="entry name" value="LRR_TYP"/>
    <property type="match status" value="4"/>
</dbReference>
<keyword evidence="6" id="KW-1185">Reference proteome</keyword>
<evidence type="ECO:0000256" key="2">
    <source>
        <dbReference type="ARBA" id="ARBA00022737"/>
    </source>
</evidence>
<dbReference type="PROSITE" id="PS51450">
    <property type="entry name" value="LRR"/>
    <property type="match status" value="2"/>
</dbReference>
<dbReference type="GO" id="GO:0005737">
    <property type="term" value="C:cytoplasm"/>
    <property type="evidence" value="ECO:0007669"/>
    <property type="project" value="TreeGrafter"/>
</dbReference>